<dbReference type="GO" id="GO:0016020">
    <property type="term" value="C:membrane"/>
    <property type="evidence" value="ECO:0007669"/>
    <property type="project" value="UniProtKB-SubCell"/>
</dbReference>
<dbReference type="EMBL" id="APVH01000039">
    <property type="protein sequence ID" value="EPX78465.1"/>
    <property type="molecule type" value="Genomic_DNA"/>
</dbReference>
<feature type="transmembrane region" description="Helical" evidence="6">
    <location>
        <begin position="101"/>
        <end position="122"/>
    </location>
</feature>
<keyword evidence="5 6" id="KW-0472">Membrane</keyword>
<comment type="similarity">
    <text evidence="2">Belongs to the EamA transporter family.</text>
</comment>
<evidence type="ECO:0000256" key="3">
    <source>
        <dbReference type="ARBA" id="ARBA00022692"/>
    </source>
</evidence>
<feature type="transmembrane region" description="Helical" evidence="6">
    <location>
        <begin position="191"/>
        <end position="212"/>
    </location>
</feature>
<feature type="transmembrane region" description="Helical" evidence="6">
    <location>
        <begin position="159"/>
        <end position="179"/>
    </location>
</feature>
<reference evidence="9" key="1">
    <citation type="journal article" date="2014" name="Stand. Genomic Sci.">
        <title>Genome sequence of the exopolysaccharide-producing Salipiger mucosus type strain (DSM 16094(T)), a moderately halophilic member of the Roseobacter clade.</title>
        <authorList>
            <person name="Riedel T."/>
            <person name="Spring S."/>
            <person name="Fiebig A."/>
            <person name="Petersen J."/>
            <person name="Kyrpides N.C."/>
            <person name="Goker M."/>
            <person name="Klenk H.P."/>
        </authorList>
    </citation>
    <scope>NUCLEOTIDE SEQUENCE [LARGE SCALE GENOMIC DNA]</scope>
    <source>
        <strain evidence="9">DSM 16094</strain>
    </source>
</reference>
<dbReference type="PANTHER" id="PTHR32322:SF2">
    <property type="entry name" value="EAMA DOMAIN-CONTAINING PROTEIN"/>
    <property type="match status" value="1"/>
</dbReference>
<evidence type="ECO:0000256" key="4">
    <source>
        <dbReference type="ARBA" id="ARBA00022989"/>
    </source>
</evidence>
<dbReference type="eggNOG" id="COG0697">
    <property type="taxonomic scope" value="Bacteria"/>
</dbReference>
<dbReference type="PANTHER" id="PTHR32322">
    <property type="entry name" value="INNER MEMBRANE TRANSPORTER"/>
    <property type="match status" value="1"/>
</dbReference>
<dbReference type="AlphaFoldDB" id="S9RK25"/>
<keyword evidence="9" id="KW-1185">Reference proteome</keyword>
<name>S9RK25_9RHOB</name>
<accession>S9RK25</accession>
<dbReference type="InterPro" id="IPR050638">
    <property type="entry name" value="AA-Vitamin_Transporters"/>
</dbReference>
<dbReference type="InterPro" id="IPR037185">
    <property type="entry name" value="EmrE-like"/>
</dbReference>
<evidence type="ECO:0000313" key="8">
    <source>
        <dbReference type="EMBL" id="EPX78465.1"/>
    </source>
</evidence>
<proteinExistence type="inferred from homology"/>
<feature type="transmembrane region" description="Helical" evidence="6">
    <location>
        <begin position="129"/>
        <end position="147"/>
    </location>
</feature>
<comment type="subcellular location">
    <subcellularLocation>
        <location evidence="1">Membrane</location>
        <topology evidence="1">Multi-pass membrane protein</topology>
    </subcellularLocation>
</comment>
<dbReference type="InterPro" id="IPR000620">
    <property type="entry name" value="EamA_dom"/>
</dbReference>
<dbReference type="Gene3D" id="1.10.3730.20">
    <property type="match status" value="1"/>
</dbReference>
<organism evidence="8 9">
    <name type="scientific">Salipiger mucosus DSM 16094</name>
    <dbReference type="NCBI Taxonomy" id="1123237"/>
    <lineage>
        <taxon>Bacteria</taxon>
        <taxon>Pseudomonadati</taxon>
        <taxon>Pseudomonadota</taxon>
        <taxon>Alphaproteobacteria</taxon>
        <taxon>Rhodobacterales</taxon>
        <taxon>Roseobacteraceae</taxon>
        <taxon>Salipiger</taxon>
    </lineage>
</organism>
<sequence length="295" mass="31091">MSRMTTRRAMDMAGAAGLFGFSTLLAFNQVVIKVTNAGFSPVFAAGLRSVISLAVIGLWLLLRRRSLGAMRRSVGGGLLVGLFFSAEFLMLFTALDLTTVARASIIFYSMPVWLALAAHFVLPGERLSPVRALGLGLAMLGVAWALYDPGSQGFGDWRGEALALAAALCWAGIALTLRLSRVSEIPPEGQLVWQLAVSALVLTAVAPLFGPVLRAPEALHVTGLVFQGVAVSGLGFLAWLFLLSRYRASDVAAFSFLSPVLAVGMGWALLDEPVGPGLLGALALVAVGVVLINRR</sequence>
<dbReference type="HOGENOM" id="CLU_033863_12_1_5"/>
<comment type="caution">
    <text evidence="8">The sequence shown here is derived from an EMBL/GenBank/DDBJ whole genome shotgun (WGS) entry which is preliminary data.</text>
</comment>
<evidence type="ECO:0000313" key="9">
    <source>
        <dbReference type="Proteomes" id="UP000015347"/>
    </source>
</evidence>
<feature type="transmembrane region" description="Helical" evidence="6">
    <location>
        <begin position="224"/>
        <end position="244"/>
    </location>
</feature>
<evidence type="ECO:0000256" key="5">
    <source>
        <dbReference type="ARBA" id="ARBA00023136"/>
    </source>
</evidence>
<protein>
    <submittedName>
        <fullName evidence="8">Drug/metabolite exporter family protein</fullName>
    </submittedName>
</protein>
<dbReference type="Pfam" id="PF00892">
    <property type="entry name" value="EamA"/>
    <property type="match status" value="2"/>
</dbReference>
<feature type="transmembrane region" description="Helical" evidence="6">
    <location>
        <begin position="251"/>
        <end position="270"/>
    </location>
</feature>
<evidence type="ECO:0000256" key="2">
    <source>
        <dbReference type="ARBA" id="ARBA00007362"/>
    </source>
</evidence>
<feature type="transmembrane region" description="Helical" evidence="6">
    <location>
        <begin position="276"/>
        <end position="293"/>
    </location>
</feature>
<dbReference type="STRING" id="1123237.Salmuc_03575"/>
<dbReference type="Proteomes" id="UP000015347">
    <property type="component" value="Unassembled WGS sequence"/>
</dbReference>
<gene>
    <name evidence="8" type="ORF">Salmuc_03575</name>
</gene>
<feature type="domain" description="EamA" evidence="7">
    <location>
        <begin position="158"/>
        <end position="293"/>
    </location>
</feature>
<feature type="transmembrane region" description="Helical" evidence="6">
    <location>
        <begin position="42"/>
        <end position="62"/>
    </location>
</feature>
<feature type="transmembrane region" description="Helical" evidence="6">
    <location>
        <begin position="74"/>
        <end position="95"/>
    </location>
</feature>
<evidence type="ECO:0000259" key="7">
    <source>
        <dbReference type="Pfam" id="PF00892"/>
    </source>
</evidence>
<evidence type="ECO:0000256" key="1">
    <source>
        <dbReference type="ARBA" id="ARBA00004141"/>
    </source>
</evidence>
<dbReference type="SUPFAM" id="SSF103481">
    <property type="entry name" value="Multidrug resistance efflux transporter EmrE"/>
    <property type="match status" value="2"/>
</dbReference>
<feature type="domain" description="EamA" evidence="7">
    <location>
        <begin position="14"/>
        <end position="145"/>
    </location>
</feature>
<evidence type="ECO:0000256" key="6">
    <source>
        <dbReference type="SAM" id="Phobius"/>
    </source>
</evidence>
<keyword evidence="4 6" id="KW-1133">Transmembrane helix</keyword>
<keyword evidence="3 6" id="KW-0812">Transmembrane</keyword>